<accession>A0ACD4DCF5</accession>
<dbReference type="Proteomes" id="UP001156484">
    <property type="component" value="Chromosome"/>
</dbReference>
<organism evidence="1 2">
    <name type="scientific">Rhodococcus sacchari</name>
    <dbReference type="NCBI Taxonomy" id="2962047"/>
    <lineage>
        <taxon>Bacteria</taxon>
        <taxon>Bacillati</taxon>
        <taxon>Actinomycetota</taxon>
        <taxon>Actinomycetes</taxon>
        <taxon>Mycobacteriales</taxon>
        <taxon>Nocardiaceae</taxon>
        <taxon>Rhodococcus</taxon>
    </lineage>
</organism>
<keyword evidence="2" id="KW-1185">Reference proteome</keyword>
<sequence>MADTTSTLEFLSPVVDPETGQAYESGGHRLTVQYACDCGNDLRAVVVLPEDWDSTTQPELVEQLEETLRSECCA</sequence>
<evidence type="ECO:0000313" key="1">
    <source>
        <dbReference type="EMBL" id="UYP17738.1"/>
    </source>
</evidence>
<reference evidence="1" key="1">
    <citation type="submission" date="2022-10" db="EMBL/GenBank/DDBJ databases">
        <title>Rhodococcus ferula Z13 complete genome.</title>
        <authorList>
            <person name="Long X."/>
            <person name="Zang M."/>
        </authorList>
    </citation>
    <scope>NUCLEOTIDE SEQUENCE</scope>
    <source>
        <strain evidence="1">Z13</strain>
    </source>
</reference>
<protein>
    <submittedName>
        <fullName evidence="1">Uncharacterized protein</fullName>
    </submittedName>
</protein>
<name>A0ACD4DCF5_9NOCA</name>
<gene>
    <name evidence="1" type="ORF">OED52_13760</name>
</gene>
<evidence type="ECO:0000313" key="2">
    <source>
        <dbReference type="Proteomes" id="UP001156484"/>
    </source>
</evidence>
<proteinExistence type="predicted"/>
<dbReference type="EMBL" id="CP107551">
    <property type="protein sequence ID" value="UYP17738.1"/>
    <property type="molecule type" value="Genomic_DNA"/>
</dbReference>